<accession>A0A8J4DK94</accession>
<keyword evidence="3" id="KW-1185">Reference proteome</keyword>
<comment type="caution">
    <text evidence="2">The sequence shown here is derived from an EMBL/GenBank/DDBJ whole genome shotgun (WGS) entry which is preliminary data.</text>
</comment>
<dbReference type="AlphaFoldDB" id="A0A8J4DK94"/>
<feature type="transmembrane region" description="Helical" evidence="1">
    <location>
        <begin position="46"/>
        <end position="67"/>
    </location>
</feature>
<feature type="transmembrane region" description="Helical" evidence="1">
    <location>
        <begin position="73"/>
        <end position="96"/>
    </location>
</feature>
<keyword evidence="1" id="KW-0812">Transmembrane</keyword>
<organism evidence="2 3">
    <name type="scientific">Spirilliplanes yamanashiensis</name>
    <dbReference type="NCBI Taxonomy" id="42233"/>
    <lineage>
        <taxon>Bacteria</taxon>
        <taxon>Bacillati</taxon>
        <taxon>Actinomycetota</taxon>
        <taxon>Actinomycetes</taxon>
        <taxon>Micromonosporales</taxon>
        <taxon>Micromonosporaceae</taxon>
        <taxon>Spirilliplanes</taxon>
    </lineage>
</organism>
<dbReference type="EMBL" id="BOOY01000026">
    <property type="protein sequence ID" value="GIJ04063.1"/>
    <property type="molecule type" value="Genomic_DNA"/>
</dbReference>
<dbReference type="Proteomes" id="UP000652013">
    <property type="component" value="Unassembled WGS sequence"/>
</dbReference>
<gene>
    <name evidence="2" type="ORF">Sya03_34150</name>
</gene>
<reference evidence="2" key="1">
    <citation type="submission" date="2021-01" db="EMBL/GenBank/DDBJ databases">
        <title>Whole genome shotgun sequence of Spirilliplanes yamanashiensis NBRC 15828.</title>
        <authorList>
            <person name="Komaki H."/>
            <person name="Tamura T."/>
        </authorList>
    </citation>
    <scope>NUCLEOTIDE SEQUENCE</scope>
    <source>
        <strain evidence="2">NBRC 15828</strain>
    </source>
</reference>
<dbReference type="RefSeq" id="WP_203939318.1">
    <property type="nucleotide sequence ID" value="NZ_BAAAGJ010000002.1"/>
</dbReference>
<evidence type="ECO:0008006" key="4">
    <source>
        <dbReference type="Google" id="ProtNLM"/>
    </source>
</evidence>
<sequence length="202" mass="22254">MRVLRLLWVAVRFEAALWRSLWLFVTGRRDGRRDGVTTVGYHKAGTGLFVMLVVGSAVEVPALHFIIPWRPVQLALLVLGIWGVTFSLGLWVAYVVRPYLVSADGVRLRHGTFTDLRLSWGQIAHVQPRDVRTWERNGFGTAITVEGGRLAYVVQAETNVALILTTPITVDGKEVTEVHVGADDPQALVAALVAGHRVAQLT</sequence>
<keyword evidence="1" id="KW-0472">Membrane</keyword>
<protein>
    <recommendedName>
        <fullName evidence="4">PH domain-containing protein</fullName>
    </recommendedName>
</protein>
<evidence type="ECO:0000313" key="3">
    <source>
        <dbReference type="Proteomes" id="UP000652013"/>
    </source>
</evidence>
<keyword evidence="1" id="KW-1133">Transmembrane helix</keyword>
<name>A0A8J4DK94_9ACTN</name>
<evidence type="ECO:0000313" key="2">
    <source>
        <dbReference type="EMBL" id="GIJ04063.1"/>
    </source>
</evidence>
<proteinExistence type="predicted"/>
<evidence type="ECO:0000256" key="1">
    <source>
        <dbReference type="SAM" id="Phobius"/>
    </source>
</evidence>